<dbReference type="RefSeq" id="WP_080984386.1">
    <property type="nucleotide sequence ID" value="NZ_CAWMAV010000002.1"/>
</dbReference>
<reference evidence="2 3" key="1">
    <citation type="submission" date="2017-05" db="EMBL/GenBank/DDBJ databases">
        <title>Whole genome sequencing of Yersinia kristensenii.</title>
        <authorList>
            <person name="Campioni F."/>
        </authorList>
    </citation>
    <scope>NUCLEOTIDE SEQUENCE [LARGE SCALE GENOMIC DNA]</scope>
    <source>
        <strain evidence="2 3">CFSAN060538</strain>
    </source>
</reference>
<protein>
    <submittedName>
        <fullName evidence="2">DUF1571 domain-containing protein</fullName>
    </submittedName>
</protein>
<feature type="signal peptide" evidence="1">
    <location>
        <begin position="1"/>
        <end position="31"/>
    </location>
</feature>
<organism evidence="2 3">
    <name type="scientific">Yersinia kristensenii</name>
    <dbReference type="NCBI Taxonomy" id="28152"/>
    <lineage>
        <taxon>Bacteria</taxon>
        <taxon>Pseudomonadati</taxon>
        <taxon>Pseudomonadota</taxon>
        <taxon>Gammaproteobacteria</taxon>
        <taxon>Enterobacterales</taxon>
        <taxon>Yersiniaceae</taxon>
        <taxon>Yersinia</taxon>
    </lineage>
</organism>
<dbReference type="Proteomes" id="UP000195840">
    <property type="component" value="Unassembled WGS sequence"/>
</dbReference>
<accession>A0AB73QFD9</accession>
<name>A0AB73QFD9_YERKR</name>
<dbReference type="Gene3D" id="2.50.20.10">
    <property type="entry name" value="Lipoprotein localisation LolA/LolB/LppX"/>
    <property type="match status" value="1"/>
</dbReference>
<evidence type="ECO:0000313" key="3">
    <source>
        <dbReference type="Proteomes" id="UP000195840"/>
    </source>
</evidence>
<feature type="chain" id="PRO_5044503934" evidence="1">
    <location>
        <begin position="32"/>
        <end position="246"/>
    </location>
</feature>
<gene>
    <name evidence="2" type="ORF">CBW52_00765</name>
</gene>
<dbReference type="EMBL" id="NHOG01000001">
    <property type="protein sequence ID" value="OVZ83702.1"/>
    <property type="molecule type" value="Genomic_DNA"/>
</dbReference>
<keyword evidence="1" id="KW-0732">Signal</keyword>
<proteinExistence type="predicted"/>
<comment type="caution">
    <text evidence="2">The sequence shown here is derived from an EMBL/GenBank/DDBJ whole genome shotgun (WGS) entry which is preliminary data.</text>
</comment>
<keyword evidence="3" id="KW-1185">Reference proteome</keyword>
<sequence length="246" mass="27035">MTCPKEKTICGLTGSLTLLAAVFMSSSVVYATTATHQIYNASMISTPLINTGGNDPISAALHHFEQIESYQVNVHSQSAQGDLTVIRYSYRKPGYVRMDFTEPHKGAALAYDPTRGEVRLWPFGINTLPVLNLSPTNSLIRDKNGHRVDQSDMGTLLSHIHSLQQGGETAILGEEVLAQQPVLRLSVTGPAGVTVDNVHRYDVWLEKSQNFPVKVVSYGADGQQLETVLMDAMIVNLHFPEHFFTP</sequence>
<dbReference type="AlphaFoldDB" id="A0AB73QFD9"/>
<evidence type="ECO:0000256" key="1">
    <source>
        <dbReference type="SAM" id="SignalP"/>
    </source>
</evidence>
<evidence type="ECO:0000313" key="2">
    <source>
        <dbReference type="EMBL" id="OVZ83702.1"/>
    </source>
</evidence>